<dbReference type="GO" id="GO:0004385">
    <property type="term" value="F:GMP kinase activity"/>
    <property type="evidence" value="ECO:0007669"/>
    <property type="project" value="UniProtKB-UniRule"/>
</dbReference>
<keyword evidence="6 11" id="KW-0547">Nucleotide-binding</keyword>
<dbReference type="NCBIfam" id="TIGR03263">
    <property type="entry name" value="guanyl_kin"/>
    <property type="match status" value="1"/>
</dbReference>
<dbReference type="InterPro" id="IPR027417">
    <property type="entry name" value="P-loop_NTPase"/>
</dbReference>
<dbReference type="AlphaFoldDB" id="A0A0R2NYT2"/>
<proteinExistence type="inferred from homology"/>
<dbReference type="Proteomes" id="UP000053941">
    <property type="component" value="Unassembled WGS sequence"/>
</dbReference>
<gene>
    <name evidence="11" type="primary">gmk</name>
    <name evidence="13" type="ORF">ABR60_06315</name>
</gene>
<organism evidence="13 14">
    <name type="scientific">Actinobacteria bacterium BACL2 MAG-120802-bin41</name>
    <dbReference type="NCBI Taxonomy" id="1655568"/>
    <lineage>
        <taxon>Bacteria</taxon>
        <taxon>Bacillati</taxon>
        <taxon>Actinomycetota</taxon>
        <taxon>Actinomycetes</taxon>
        <taxon>Actinomycetes incertae sedis</taxon>
        <taxon>ac1 cluster</taxon>
    </lineage>
</organism>
<dbReference type="EMBL" id="LIAS01000165">
    <property type="protein sequence ID" value="KRO29858.1"/>
    <property type="molecule type" value="Genomic_DNA"/>
</dbReference>
<evidence type="ECO:0000256" key="5">
    <source>
        <dbReference type="ARBA" id="ARBA00022679"/>
    </source>
</evidence>
<comment type="function">
    <text evidence="1 11">Essential for recycling GMP and indirectly, cGMP.</text>
</comment>
<dbReference type="Pfam" id="PF00625">
    <property type="entry name" value="Guanylate_kin"/>
    <property type="match status" value="1"/>
</dbReference>
<evidence type="ECO:0000256" key="6">
    <source>
        <dbReference type="ARBA" id="ARBA00022741"/>
    </source>
</evidence>
<evidence type="ECO:0000256" key="8">
    <source>
        <dbReference type="ARBA" id="ARBA00022840"/>
    </source>
</evidence>
<protein>
    <recommendedName>
        <fullName evidence="4 11">Guanylate kinase</fullName>
        <ecNumber evidence="3 11">2.7.4.8</ecNumber>
    </recommendedName>
    <alternativeName>
        <fullName evidence="9 11">GMP kinase</fullName>
    </alternativeName>
</protein>
<evidence type="ECO:0000259" key="12">
    <source>
        <dbReference type="PROSITE" id="PS50052"/>
    </source>
</evidence>
<dbReference type="PROSITE" id="PS50052">
    <property type="entry name" value="GUANYLATE_KINASE_2"/>
    <property type="match status" value="1"/>
</dbReference>
<feature type="domain" description="Guanylate kinase-like" evidence="12">
    <location>
        <begin position="5"/>
        <end position="182"/>
    </location>
</feature>
<evidence type="ECO:0000256" key="1">
    <source>
        <dbReference type="ARBA" id="ARBA00003531"/>
    </source>
</evidence>
<comment type="catalytic activity">
    <reaction evidence="10 11">
        <text>GMP + ATP = GDP + ADP</text>
        <dbReference type="Rhea" id="RHEA:20780"/>
        <dbReference type="ChEBI" id="CHEBI:30616"/>
        <dbReference type="ChEBI" id="CHEBI:58115"/>
        <dbReference type="ChEBI" id="CHEBI:58189"/>
        <dbReference type="ChEBI" id="CHEBI:456216"/>
        <dbReference type="EC" id="2.7.4.8"/>
    </reaction>
</comment>
<comment type="subcellular location">
    <subcellularLocation>
        <location evidence="11">Cytoplasm</location>
    </subcellularLocation>
</comment>
<keyword evidence="11" id="KW-0963">Cytoplasm</keyword>
<evidence type="ECO:0000256" key="2">
    <source>
        <dbReference type="ARBA" id="ARBA00005790"/>
    </source>
</evidence>
<dbReference type="PROSITE" id="PS00856">
    <property type="entry name" value="GUANYLATE_KINASE_1"/>
    <property type="match status" value="1"/>
</dbReference>
<comment type="caution">
    <text evidence="11">Lacks conserved residue(s) required for the propagation of feature annotation.</text>
</comment>
<evidence type="ECO:0000256" key="4">
    <source>
        <dbReference type="ARBA" id="ARBA00016296"/>
    </source>
</evidence>
<evidence type="ECO:0000256" key="9">
    <source>
        <dbReference type="ARBA" id="ARBA00030128"/>
    </source>
</evidence>
<dbReference type="InterPro" id="IPR008145">
    <property type="entry name" value="GK/Ca_channel_bsu"/>
</dbReference>
<keyword evidence="5 11" id="KW-0808">Transferase</keyword>
<keyword evidence="7 11" id="KW-0418">Kinase</keyword>
<dbReference type="EC" id="2.7.4.8" evidence="3 11"/>
<accession>A0A0R2NYT2</accession>
<evidence type="ECO:0000256" key="10">
    <source>
        <dbReference type="ARBA" id="ARBA00048594"/>
    </source>
</evidence>
<dbReference type="CDD" id="cd00071">
    <property type="entry name" value="GMPK"/>
    <property type="match status" value="1"/>
</dbReference>
<dbReference type="Gene3D" id="3.30.63.10">
    <property type="entry name" value="Guanylate Kinase phosphate binding domain"/>
    <property type="match status" value="1"/>
</dbReference>
<dbReference type="InterPro" id="IPR008144">
    <property type="entry name" value="Guanylate_kin-like_dom"/>
</dbReference>
<dbReference type="PANTHER" id="PTHR23117:SF13">
    <property type="entry name" value="GUANYLATE KINASE"/>
    <property type="match status" value="1"/>
</dbReference>
<name>A0A0R2NYT2_9ACTN</name>
<evidence type="ECO:0000256" key="11">
    <source>
        <dbReference type="HAMAP-Rule" id="MF_00328"/>
    </source>
</evidence>
<dbReference type="InterPro" id="IPR020590">
    <property type="entry name" value="Guanylate_kinase_CS"/>
</dbReference>
<dbReference type="HAMAP" id="MF_00328">
    <property type="entry name" value="Guanylate_kinase"/>
    <property type="match status" value="1"/>
</dbReference>
<dbReference type="SMART" id="SM00072">
    <property type="entry name" value="GuKc"/>
    <property type="match status" value="1"/>
</dbReference>
<reference evidence="13 14" key="1">
    <citation type="submission" date="2015-10" db="EMBL/GenBank/DDBJ databases">
        <title>Metagenome-Assembled Genomes uncover a global brackish microbiome.</title>
        <authorList>
            <person name="Hugerth L.W."/>
            <person name="Larsson J."/>
            <person name="Alneberg J."/>
            <person name="Lindh M.V."/>
            <person name="Legrand C."/>
            <person name="Pinhassi J."/>
            <person name="Andersson A.F."/>
        </authorList>
    </citation>
    <scope>NUCLEOTIDE SEQUENCE [LARGE SCALE GENOMIC DNA]</scope>
    <source>
        <strain evidence="13">BACL2 MAG-120802-bin41</strain>
    </source>
</reference>
<evidence type="ECO:0000256" key="7">
    <source>
        <dbReference type="ARBA" id="ARBA00022777"/>
    </source>
</evidence>
<dbReference type="InterPro" id="IPR017665">
    <property type="entry name" value="Guanylate_kinase"/>
</dbReference>
<dbReference type="PANTHER" id="PTHR23117">
    <property type="entry name" value="GUANYLATE KINASE-RELATED"/>
    <property type="match status" value="1"/>
</dbReference>
<comment type="caution">
    <text evidence="13">The sequence shown here is derived from an EMBL/GenBank/DDBJ whole genome shotgun (WGS) entry which is preliminary data.</text>
</comment>
<dbReference type="GO" id="GO:0005524">
    <property type="term" value="F:ATP binding"/>
    <property type="evidence" value="ECO:0007669"/>
    <property type="project" value="UniProtKB-UniRule"/>
</dbReference>
<keyword evidence="8 11" id="KW-0067">ATP-binding</keyword>
<sequence>MSRRGKLIVLSGPGGVGKSTIVSKLIDNPSFYFSVSATTRKPRLGEIDGTSYHFIDDRSFDDLISKNLLLEWAEFAGARYGSIKDPIDQALSEGKNVLLEIEIQGARQVKASMPEAIMVFLQPPSFEELEARIVNRGTDSPERIAARLDLARSEMAASREFEHILVNHRVEDVLEALLSLAAS</sequence>
<evidence type="ECO:0000313" key="13">
    <source>
        <dbReference type="EMBL" id="KRO29858.1"/>
    </source>
</evidence>
<comment type="similarity">
    <text evidence="2 11">Belongs to the guanylate kinase family.</text>
</comment>
<dbReference type="Gene3D" id="3.40.50.300">
    <property type="entry name" value="P-loop containing nucleotide triphosphate hydrolases"/>
    <property type="match status" value="1"/>
</dbReference>
<dbReference type="FunFam" id="3.30.63.10:FF:000002">
    <property type="entry name" value="Guanylate kinase 1"/>
    <property type="match status" value="1"/>
</dbReference>
<evidence type="ECO:0000256" key="3">
    <source>
        <dbReference type="ARBA" id="ARBA00012961"/>
    </source>
</evidence>
<evidence type="ECO:0000313" key="14">
    <source>
        <dbReference type="Proteomes" id="UP000053941"/>
    </source>
</evidence>
<dbReference type="SUPFAM" id="SSF52540">
    <property type="entry name" value="P-loop containing nucleoside triphosphate hydrolases"/>
    <property type="match status" value="1"/>
</dbReference>
<dbReference type="GO" id="GO:0005829">
    <property type="term" value="C:cytosol"/>
    <property type="evidence" value="ECO:0007669"/>
    <property type="project" value="TreeGrafter"/>
</dbReference>